<proteinExistence type="predicted"/>
<dbReference type="EMBL" id="JAMZIH010005985">
    <property type="protein sequence ID" value="KAJ1674414.1"/>
    <property type="molecule type" value="Genomic_DNA"/>
</dbReference>
<evidence type="ECO:0000313" key="1">
    <source>
        <dbReference type="EMBL" id="KAJ1674414.1"/>
    </source>
</evidence>
<dbReference type="Proteomes" id="UP001145114">
    <property type="component" value="Unassembled WGS sequence"/>
</dbReference>
<keyword evidence="2" id="KW-1185">Reference proteome</keyword>
<organism evidence="1 2">
    <name type="scientific">Spiromyces aspiralis</name>
    <dbReference type="NCBI Taxonomy" id="68401"/>
    <lineage>
        <taxon>Eukaryota</taxon>
        <taxon>Fungi</taxon>
        <taxon>Fungi incertae sedis</taxon>
        <taxon>Zoopagomycota</taxon>
        <taxon>Kickxellomycotina</taxon>
        <taxon>Kickxellomycetes</taxon>
        <taxon>Kickxellales</taxon>
        <taxon>Kickxellaceae</taxon>
        <taxon>Spiromyces</taxon>
    </lineage>
</organism>
<comment type="caution">
    <text evidence="1">The sequence shown here is derived from an EMBL/GenBank/DDBJ whole genome shotgun (WGS) entry which is preliminary data.</text>
</comment>
<evidence type="ECO:0000313" key="2">
    <source>
        <dbReference type="Proteomes" id="UP001145114"/>
    </source>
</evidence>
<reference evidence="1" key="1">
    <citation type="submission" date="2022-06" db="EMBL/GenBank/DDBJ databases">
        <title>Phylogenomic reconstructions and comparative analyses of Kickxellomycotina fungi.</title>
        <authorList>
            <person name="Reynolds N.K."/>
            <person name="Stajich J.E."/>
            <person name="Barry K."/>
            <person name="Grigoriev I.V."/>
            <person name="Crous P."/>
            <person name="Smith M.E."/>
        </authorList>
    </citation>
    <scope>NUCLEOTIDE SEQUENCE</scope>
    <source>
        <strain evidence="1">RSA 2271</strain>
    </source>
</reference>
<accession>A0ACC1HCY0</accession>
<sequence>MMDFSDNHDDDDDIFNEQPPSVAQVVDVGGDHQRQLEHSLDASLGGSHAGIEYGASAMDDGELSMEELSEDIRQLRQVRLAITKINEGLENVRQQTRYFNSNMSQTSQLLDTWIDIISQVVHTHEFLSDDGWQGGTMDELRVNELKEMQRQREFEEQRRLEQERLQAEQEARARAIAAAEAAARPPLHPTASTESSRRILRGSVRGRRPPPDQPNNKRIYVGNLDSAVDEYTVLKLFETFGRIASLELAFHKTGPNKGLFRGFCFVEFDEAEHAVRAIQEMNGRRLRGRRIVVAPSTAV</sequence>
<feature type="non-terminal residue" evidence="1">
    <location>
        <position position="299"/>
    </location>
</feature>
<protein>
    <submittedName>
        <fullName evidence="1">Uncharacterized protein</fullName>
    </submittedName>
</protein>
<gene>
    <name evidence="1" type="ORF">EV182_003322</name>
</gene>
<name>A0ACC1HCY0_9FUNG</name>